<dbReference type="PANTHER" id="PTHR13929">
    <property type="entry name" value="1,4-DIHYDROXY-2-NAPHTHOATE OCTAPRENYLTRANSFERASE"/>
    <property type="match status" value="1"/>
</dbReference>
<evidence type="ECO:0000256" key="1">
    <source>
        <dbReference type="ARBA" id="ARBA00004141"/>
    </source>
</evidence>
<organism evidence="9 10">
    <name type="scientific">Sporobacter termitidis DSM 10068</name>
    <dbReference type="NCBI Taxonomy" id="1123282"/>
    <lineage>
        <taxon>Bacteria</taxon>
        <taxon>Bacillati</taxon>
        <taxon>Bacillota</taxon>
        <taxon>Clostridia</taxon>
        <taxon>Eubacteriales</taxon>
        <taxon>Oscillospiraceae</taxon>
        <taxon>Sporobacter</taxon>
    </lineage>
</organism>
<keyword evidence="7 8" id="KW-0472">Membrane</keyword>
<dbReference type="OrthoDB" id="9767568at2"/>
<dbReference type="InterPro" id="IPR044878">
    <property type="entry name" value="UbiA_sf"/>
</dbReference>
<evidence type="ECO:0000256" key="7">
    <source>
        <dbReference type="ARBA" id="ARBA00023136"/>
    </source>
</evidence>
<dbReference type="GO" id="GO:0009234">
    <property type="term" value="P:menaquinone biosynthetic process"/>
    <property type="evidence" value="ECO:0007669"/>
    <property type="project" value="UniProtKB-UniPathway"/>
</dbReference>
<dbReference type="AlphaFoldDB" id="A0A1M5XV64"/>
<evidence type="ECO:0000313" key="9">
    <source>
        <dbReference type="EMBL" id="SHI03711.1"/>
    </source>
</evidence>
<dbReference type="Gene3D" id="1.10.357.140">
    <property type="entry name" value="UbiA prenyltransferase"/>
    <property type="match status" value="1"/>
</dbReference>
<dbReference type="PIRSF" id="PIRSF005355">
    <property type="entry name" value="UBIAD1"/>
    <property type="match status" value="1"/>
</dbReference>
<feature type="transmembrane region" description="Helical" evidence="8">
    <location>
        <begin position="12"/>
        <end position="34"/>
    </location>
</feature>
<reference evidence="9 10" key="1">
    <citation type="submission" date="2016-11" db="EMBL/GenBank/DDBJ databases">
        <authorList>
            <person name="Jaros S."/>
            <person name="Januszkiewicz K."/>
            <person name="Wedrychowicz H."/>
        </authorList>
    </citation>
    <scope>NUCLEOTIDE SEQUENCE [LARGE SCALE GENOMIC DNA]</scope>
    <source>
        <strain evidence="9 10">DSM 10068</strain>
    </source>
</reference>
<keyword evidence="6 8" id="KW-1133">Transmembrane helix</keyword>
<evidence type="ECO:0000256" key="8">
    <source>
        <dbReference type="SAM" id="Phobius"/>
    </source>
</evidence>
<evidence type="ECO:0000256" key="2">
    <source>
        <dbReference type="ARBA" id="ARBA00004863"/>
    </source>
</evidence>
<keyword evidence="10" id="KW-1185">Reference proteome</keyword>
<keyword evidence="3" id="KW-0474">Menaquinone biosynthesis</keyword>
<evidence type="ECO:0000313" key="10">
    <source>
        <dbReference type="Proteomes" id="UP000183995"/>
    </source>
</evidence>
<proteinExistence type="predicted"/>
<dbReference type="InterPro" id="IPR000537">
    <property type="entry name" value="UbiA_prenyltransferase"/>
</dbReference>
<dbReference type="GO" id="GO:0042371">
    <property type="term" value="P:vitamin K biosynthetic process"/>
    <property type="evidence" value="ECO:0007669"/>
    <property type="project" value="TreeGrafter"/>
</dbReference>
<feature type="transmembrane region" description="Helical" evidence="8">
    <location>
        <begin position="113"/>
        <end position="129"/>
    </location>
</feature>
<feature type="transmembrane region" description="Helical" evidence="8">
    <location>
        <begin position="141"/>
        <end position="161"/>
    </location>
</feature>
<feature type="transmembrane region" description="Helical" evidence="8">
    <location>
        <begin position="40"/>
        <end position="58"/>
    </location>
</feature>
<evidence type="ECO:0000256" key="5">
    <source>
        <dbReference type="ARBA" id="ARBA00022692"/>
    </source>
</evidence>
<dbReference type="UniPathway" id="UPA00079"/>
<protein>
    <submittedName>
        <fullName evidence="9">1,4-dihydroxy-2-naphthoate octaprenyltransferase</fullName>
    </submittedName>
</protein>
<evidence type="ECO:0000256" key="6">
    <source>
        <dbReference type="ARBA" id="ARBA00022989"/>
    </source>
</evidence>
<feature type="transmembrane region" description="Helical" evidence="8">
    <location>
        <begin position="216"/>
        <end position="237"/>
    </location>
</feature>
<dbReference type="GO" id="GO:0004659">
    <property type="term" value="F:prenyltransferase activity"/>
    <property type="evidence" value="ECO:0007669"/>
    <property type="project" value="InterPro"/>
</dbReference>
<gene>
    <name evidence="9" type="ORF">SAMN02745823_02068</name>
</gene>
<dbReference type="GO" id="GO:0016020">
    <property type="term" value="C:membrane"/>
    <property type="evidence" value="ECO:0007669"/>
    <property type="project" value="UniProtKB-SubCell"/>
</dbReference>
<feature type="transmembrane region" description="Helical" evidence="8">
    <location>
        <begin position="273"/>
        <end position="295"/>
    </location>
</feature>
<dbReference type="InterPro" id="IPR026046">
    <property type="entry name" value="UBIAD1"/>
</dbReference>
<dbReference type="Proteomes" id="UP000183995">
    <property type="component" value="Unassembled WGS sequence"/>
</dbReference>
<feature type="transmembrane region" description="Helical" evidence="8">
    <location>
        <begin position="167"/>
        <end position="186"/>
    </location>
</feature>
<evidence type="ECO:0000256" key="4">
    <source>
        <dbReference type="ARBA" id="ARBA00022679"/>
    </source>
</evidence>
<keyword evidence="4 9" id="KW-0808">Transferase</keyword>
<dbReference type="STRING" id="1123282.SAMN02745823_02068"/>
<dbReference type="CDD" id="cd13962">
    <property type="entry name" value="PT_UbiA_UBIAD1"/>
    <property type="match status" value="1"/>
</dbReference>
<dbReference type="EMBL" id="FQXV01000006">
    <property type="protein sequence ID" value="SHI03711.1"/>
    <property type="molecule type" value="Genomic_DNA"/>
</dbReference>
<dbReference type="Pfam" id="PF01040">
    <property type="entry name" value="UbiA"/>
    <property type="match status" value="1"/>
</dbReference>
<keyword evidence="5 8" id="KW-0812">Transmembrane</keyword>
<accession>A0A1M5XV64</accession>
<evidence type="ECO:0000256" key="3">
    <source>
        <dbReference type="ARBA" id="ARBA00022428"/>
    </source>
</evidence>
<sequence length="298" mass="32315">MSIKKILKLIDVKTFTAGLLPVMLGSVYSLYFFHRLSLCLMIILAIAMMLIQGSTNMLNDYFDYKRGADSLDKADEKALASGEVTPKQVLTLIAVFASAALVIGIIISNSAGWGVMLVAAVGAAVALLYSSGPKPISHTPFGEAAAGITMGLGITSTVAFIQSGAFSWHYIVMAVPEVIFIAYIMFTNNLCDLEKDQSAGRRTLPGMLGFQAAKSIWLLCCLLLVSITVILIIIGAYPAWDLLAIALLFNYRTMIKFRSYGQGQFDKGRMMGIIGRLGIQYHVLMVLGLVIAYLGQFE</sequence>
<comment type="pathway">
    <text evidence="2">Quinol/quinone metabolism; menaquinone biosynthesis.</text>
</comment>
<name>A0A1M5XV64_9FIRM</name>
<feature type="transmembrane region" description="Helical" evidence="8">
    <location>
        <begin position="89"/>
        <end position="107"/>
    </location>
</feature>
<comment type="subcellular location">
    <subcellularLocation>
        <location evidence="1">Membrane</location>
        <topology evidence="1">Multi-pass membrane protein</topology>
    </subcellularLocation>
</comment>
<dbReference type="PANTHER" id="PTHR13929:SF0">
    <property type="entry name" value="UBIA PRENYLTRANSFERASE DOMAIN-CONTAINING PROTEIN 1"/>
    <property type="match status" value="1"/>
</dbReference>